<accession>A0AAJ6VZK3</accession>
<protein>
    <submittedName>
        <fullName evidence="3">Uncharacterized protein LOC100905294</fullName>
    </submittedName>
</protein>
<feature type="compositionally biased region" description="Basic residues" evidence="1">
    <location>
        <begin position="233"/>
        <end position="251"/>
    </location>
</feature>
<evidence type="ECO:0000313" key="3">
    <source>
        <dbReference type="RefSeq" id="XP_003746386.1"/>
    </source>
</evidence>
<proteinExistence type="predicted"/>
<dbReference type="RefSeq" id="XP_003746386.1">
    <property type="nucleotide sequence ID" value="XM_003746338.2"/>
</dbReference>
<evidence type="ECO:0000313" key="2">
    <source>
        <dbReference type="Proteomes" id="UP000694867"/>
    </source>
</evidence>
<gene>
    <name evidence="3" type="primary">LOC100905294</name>
</gene>
<reference evidence="3" key="1">
    <citation type="submission" date="2025-08" db="UniProtKB">
        <authorList>
            <consortium name="RefSeq"/>
        </authorList>
    </citation>
    <scope>IDENTIFICATION</scope>
</reference>
<keyword evidence="2" id="KW-1185">Reference proteome</keyword>
<name>A0AAJ6VZK3_9ACAR</name>
<organism evidence="2 3">
    <name type="scientific">Galendromus occidentalis</name>
    <name type="common">western predatory mite</name>
    <dbReference type="NCBI Taxonomy" id="34638"/>
    <lineage>
        <taxon>Eukaryota</taxon>
        <taxon>Metazoa</taxon>
        <taxon>Ecdysozoa</taxon>
        <taxon>Arthropoda</taxon>
        <taxon>Chelicerata</taxon>
        <taxon>Arachnida</taxon>
        <taxon>Acari</taxon>
        <taxon>Parasitiformes</taxon>
        <taxon>Mesostigmata</taxon>
        <taxon>Gamasina</taxon>
        <taxon>Phytoseioidea</taxon>
        <taxon>Phytoseiidae</taxon>
        <taxon>Typhlodrominae</taxon>
        <taxon>Galendromus</taxon>
    </lineage>
</organism>
<dbReference type="GeneID" id="100905294"/>
<evidence type="ECO:0000256" key="1">
    <source>
        <dbReference type="SAM" id="MobiDB-lite"/>
    </source>
</evidence>
<dbReference type="Proteomes" id="UP000694867">
    <property type="component" value="Unplaced"/>
</dbReference>
<dbReference type="AlphaFoldDB" id="A0AAJ6VZK3"/>
<feature type="region of interest" description="Disordered" evidence="1">
    <location>
        <begin position="182"/>
        <end position="251"/>
    </location>
</feature>
<sequence>MANDYDSSLEVIQVYQAPGDERWYPVDPRNHYVVNNEYIDGARLLIRNVCRDNESGKFVYWEMDNKSVRTEVLRALETSRASKKTHIRINGIIVNPMRMTASKKHKVRREVLDVHDRPVLEVRKCLAPPDETVKLIRFEPRSLLGNQCGHSEPEVVVQPVSDDEFRVAIKTALPIKQEPIDPHVAQKPDSIPEMEVARRRPRSKSANETPINLRRSMRIQATGNPYKAATDAHRRRKTDPRSRSGRRNQNT</sequence>
<dbReference type="KEGG" id="goe:100905294"/>